<dbReference type="EMBL" id="SKBQ01000079">
    <property type="protein sequence ID" value="TPX08388.1"/>
    <property type="molecule type" value="Genomic_DNA"/>
</dbReference>
<feature type="compositionally biased region" description="Basic and acidic residues" evidence="1">
    <location>
        <begin position="502"/>
        <end position="520"/>
    </location>
</feature>
<feature type="region of interest" description="Disordered" evidence="1">
    <location>
        <begin position="332"/>
        <end position="638"/>
    </location>
</feature>
<comment type="caution">
    <text evidence="2">The sequence shown here is derived from an EMBL/GenBank/DDBJ whole genome shotgun (WGS) entry which is preliminary data.</text>
</comment>
<dbReference type="GO" id="GO:0016567">
    <property type="term" value="P:protein ubiquitination"/>
    <property type="evidence" value="ECO:0007669"/>
    <property type="project" value="UniProtKB-UniPathway"/>
</dbReference>
<dbReference type="STRING" id="1093900.A0A507AU39"/>
<dbReference type="Gene3D" id="1.10.10.2670">
    <property type="entry name" value="E3 ubiquitin-protein ligase"/>
    <property type="match status" value="1"/>
</dbReference>
<evidence type="ECO:0000256" key="1">
    <source>
        <dbReference type="SAM" id="MobiDB-lite"/>
    </source>
</evidence>
<reference evidence="2 3" key="1">
    <citation type="submission" date="2019-06" db="EMBL/GenBank/DDBJ databases">
        <title>Draft genome sequence of the filamentous fungus Phialemoniopsis curvata isolated from diesel fuel.</title>
        <authorList>
            <person name="Varaljay V.A."/>
            <person name="Lyon W.J."/>
            <person name="Crouch A.L."/>
            <person name="Drake C.E."/>
            <person name="Hollomon J.M."/>
            <person name="Nadeau L.J."/>
            <person name="Nunn H.S."/>
            <person name="Stevenson B.S."/>
            <person name="Bojanowski C.L."/>
            <person name="Crookes-Goodson W.J."/>
        </authorList>
    </citation>
    <scope>NUCLEOTIDE SEQUENCE [LARGE SCALE GENOMIC DNA]</scope>
    <source>
        <strain evidence="2 3">D216</strain>
    </source>
</reference>
<dbReference type="RefSeq" id="XP_030990099.1">
    <property type="nucleotide sequence ID" value="XM_031132701.1"/>
</dbReference>
<dbReference type="InterPro" id="IPR036390">
    <property type="entry name" value="WH_DNA-bd_sf"/>
</dbReference>
<feature type="compositionally biased region" description="Low complexity" evidence="1">
    <location>
        <begin position="456"/>
        <end position="467"/>
    </location>
</feature>
<evidence type="ECO:0000313" key="3">
    <source>
        <dbReference type="Proteomes" id="UP000319257"/>
    </source>
</evidence>
<proteinExistence type="predicted"/>
<gene>
    <name evidence="2" type="ORF">E0L32_010118</name>
</gene>
<protein>
    <submittedName>
        <fullName evidence="2">Uncharacterized protein</fullName>
    </submittedName>
</protein>
<evidence type="ECO:0000313" key="2">
    <source>
        <dbReference type="EMBL" id="TPX08388.1"/>
    </source>
</evidence>
<dbReference type="InParanoid" id="A0A507AU39"/>
<organism evidence="2 3">
    <name type="scientific">Thyridium curvatum</name>
    <dbReference type="NCBI Taxonomy" id="1093900"/>
    <lineage>
        <taxon>Eukaryota</taxon>
        <taxon>Fungi</taxon>
        <taxon>Dikarya</taxon>
        <taxon>Ascomycota</taxon>
        <taxon>Pezizomycotina</taxon>
        <taxon>Sordariomycetes</taxon>
        <taxon>Sordariomycetidae</taxon>
        <taxon>Thyridiales</taxon>
        <taxon>Thyridiaceae</taxon>
        <taxon>Thyridium</taxon>
    </lineage>
</organism>
<feature type="compositionally biased region" description="Low complexity" evidence="1">
    <location>
        <begin position="409"/>
        <end position="430"/>
    </location>
</feature>
<feature type="compositionally biased region" description="Basic and acidic residues" evidence="1">
    <location>
        <begin position="470"/>
        <end position="480"/>
    </location>
</feature>
<dbReference type="GeneID" id="41977565"/>
<feature type="region of interest" description="Disordered" evidence="1">
    <location>
        <begin position="143"/>
        <end position="224"/>
    </location>
</feature>
<accession>A0A507AU39</accession>
<dbReference type="OrthoDB" id="2587563at2759"/>
<sequence length="696" mass="76205">MVLQINEAGLQLESSPKATAGLPMQAFAINLSDSVLEGMIACVQSGQEIKLALGNTPTLVYGSSTHQLPRNADFQPYDLYMTDPSESSRVAERLPNPAQSLFKKPELTNTFGNERARTGASPPAGRKAETGLDADIAALQSSLAQASADKKENSTAVLEGPPPSTKRGVNGLKVGKKSLASKTASYSTSTTRSLPTSPALSAIGSPSMGAGSVSQQAAEKSKQARSPIIHELAFREQNYDSLWNKYPGSSEDDFKIALEKVADLDKDTRKYVLKKMYWKELDVWNHEYASGEERQQAIDHAVRQYDKMRLTASEPEWDRLLPREERGKGKCLSIKQATIARGPAAPKIKVQKAEDSSGDSSSNKDDSEDKSKSIKAGEAMVRSSSQPLPGKSKKISEREAQTKRLLSNKKAPAAKASPKTSPTKPATKATNSTNTMGKFKSKEFISDSDSSSDEAPLSTTVPLSKSSKPPPEKKVEKPVRDTLPPKPKPAEKETAKGLPKKPVRETVREMLRDSPKEPVRRVVSKPQPVKRARDDDDSSSSSGTPLSKRFKSKEIKVAPPVQSYKHRPSDASQHSRGTSSGASLNKSKNTSPAKSSPLASSPPTNASDLEQGDERIIVAKKRRLDQDSDSRSKRQRFSSDLVNKAVKFKLCYEKYEALHREMVGLDNPPKDKMDDLLDMRQRLQEMKTEIYREAEK</sequence>
<feature type="compositionally biased region" description="Low complexity" evidence="1">
    <location>
        <begin position="177"/>
        <end position="201"/>
    </location>
</feature>
<feature type="compositionally biased region" description="Polar residues" evidence="1">
    <location>
        <begin position="570"/>
        <end position="590"/>
    </location>
</feature>
<feature type="compositionally biased region" description="Low complexity" evidence="1">
    <location>
        <begin position="591"/>
        <end position="603"/>
    </location>
</feature>
<dbReference type="SUPFAM" id="SSF46785">
    <property type="entry name" value="Winged helix' DNA-binding domain"/>
    <property type="match status" value="1"/>
</dbReference>
<feature type="compositionally biased region" description="Basic and acidic residues" evidence="1">
    <location>
        <begin position="362"/>
        <end position="372"/>
    </location>
</feature>
<dbReference type="InterPro" id="IPR042065">
    <property type="entry name" value="E3_ELL-like"/>
</dbReference>
<dbReference type="AlphaFoldDB" id="A0A507AU39"/>
<dbReference type="Proteomes" id="UP000319257">
    <property type="component" value="Unassembled WGS sequence"/>
</dbReference>
<dbReference type="UniPathway" id="UPA00143"/>
<name>A0A507AU39_9PEZI</name>
<keyword evidence="3" id="KW-1185">Reference proteome</keyword>
<feature type="region of interest" description="Disordered" evidence="1">
    <location>
        <begin position="103"/>
        <end position="128"/>
    </location>
</feature>